<accession>A0A1M7RBM4</accession>
<name>A0A1M7RBM4_9ACTN</name>
<dbReference type="Proteomes" id="UP000184440">
    <property type="component" value="Unassembled WGS sequence"/>
</dbReference>
<evidence type="ECO:0000259" key="1">
    <source>
        <dbReference type="Pfam" id="PF25109"/>
    </source>
</evidence>
<dbReference type="AlphaFoldDB" id="A0A1M7RBM4"/>
<gene>
    <name evidence="2" type="ORF">SAMN05443668_109294</name>
</gene>
<dbReference type="STRING" id="134849.SAMN05443668_109294"/>
<sequence>MNTLLPAAVLVDIDGTLAARVTDRSPYDWHRVGEDAPVAAVVTVVRALHAAGHRIVVVSGRDDECRRQTESWLTHHLDVPYDELLMRRARDNRRDAVVKRELYKRHIRDRYDVQFVLDDRDQVVRMWRELGLVCFQVAPGNF</sequence>
<protein>
    <recommendedName>
        <fullName evidence="1">Polynucleotide kinase PNKP phosphatase domain-containing protein</fullName>
    </recommendedName>
</protein>
<dbReference type="EMBL" id="FRCS01000009">
    <property type="protein sequence ID" value="SHN43663.1"/>
    <property type="molecule type" value="Genomic_DNA"/>
</dbReference>
<dbReference type="InterPro" id="IPR056782">
    <property type="entry name" value="HAD_PNKP"/>
</dbReference>
<dbReference type="Pfam" id="PF25109">
    <property type="entry name" value="HAD_PNKP"/>
    <property type="match status" value="1"/>
</dbReference>
<dbReference type="InterPro" id="IPR023214">
    <property type="entry name" value="HAD_sf"/>
</dbReference>
<dbReference type="RefSeq" id="WP_073260889.1">
    <property type="nucleotide sequence ID" value="NZ_FRCS01000009.1"/>
</dbReference>
<reference evidence="2 3" key="1">
    <citation type="submission" date="2016-11" db="EMBL/GenBank/DDBJ databases">
        <authorList>
            <person name="Jaros S."/>
            <person name="Januszkiewicz K."/>
            <person name="Wedrychowicz H."/>
        </authorList>
    </citation>
    <scope>NUCLEOTIDE SEQUENCE [LARGE SCALE GENOMIC DNA]</scope>
    <source>
        <strain evidence="2 3">DSM 46144</strain>
    </source>
</reference>
<feature type="domain" description="Polynucleotide kinase PNKP phosphatase" evidence="1">
    <location>
        <begin position="6"/>
        <end position="142"/>
    </location>
</feature>
<evidence type="ECO:0000313" key="3">
    <source>
        <dbReference type="Proteomes" id="UP000184440"/>
    </source>
</evidence>
<proteinExistence type="predicted"/>
<dbReference type="InterPro" id="IPR036412">
    <property type="entry name" value="HAD-like_sf"/>
</dbReference>
<organism evidence="2 3">
    <name type="scientific">Cryptosporangium aurantiacum</name>
    <dbReference type="NCBI Taxonomy" id="134849"/>
    <lineage>
        <taxon>Bacteria</taxon>
        <taxon>Bacillati</taxon>
        <taxon>Actinomycetota</taxon>
        <taxon>Actinomycetes</taxon>
        <taxon>Cryptosporangiales</taxon>
        <taxon>Cryptosporangiaceae</taxon>
        <taxon>Cryptosporangium</taxon>
    </lineage>
</organism>
<evidence type="ECO:0000313" key="2">
    <source>
        <dbReference type="EMBL" id="SHN43663.1"/>
    </source>
</evidence>
<keyword evidence="3" id="KW-1185">Reference proteome</keyword>
<dbReference type="OrthoDB" id="7592866at2"/>
<dbReference type="SUPFAM" id="SSF56784">
    <property type="entry name" value="HAD-like"/>
    <property type="match status" value="1"/>
</dbReference>
<dbReference type="Gene3D" id="3.40.50.1000">
    <property type="entry name" value="HAD superfamily/HAD-like"/>
    <property type="match status" value="1"/>
</dbReference>